<evidence type="ECO:0000313" key="1">
    <source>
        <dbReference type="EMBL" id="QJA72756.1"/>
    </source>
</evidence>
<dbReference type="EMBL" id="MT141976">
    <property type="protein sequence ID" value="QJA72756.1"/>
    <property type="molecule type" value="Genomic_DNA"/>
</dbReference>
<gene>
    <name evidence="1" type="ORF">MM415A02615_0001</name>
</gene>
<accession>A0A6M3JS19</accession>
<dbReference type="AlphaFoldDB" id="A0A6M3JS19"/>
<reference evidence="1" key="1">
    <citation type="submission" date="2020-03" db="EMBL/GenBank/DDBJ databases">
        <title>The deep terrestrial virosphere.</title>
        <authorList>
            <person name="Holmfeldt K."/>
            <person name="Nilsson E."/>
            <person name="Simone D."/>
            <person name="Lopez-Fernandez M."/>
            <person name="Wu X."/>
            <person name="de Brujin I."/>
            <person name="Lundin D."/>
            <person name="Andersson A."/>
            <person name="Bertilsson S."/>
            <person name="Dopson M."/>
        </authorList>
    </citation>
    <scope>NUCLEOTIDE SEQUENCE</scope>
    <source>
        <strain evidence="1">MM415A02615</strain>
    </source>
</reference>
<name>A0A6M3JS19_9ZZZZ</name>
<proteinExistence type="predicted"/>
<sequence length="164" mass="18435">MSNDLTPEDFAKDLLNPFVDKLIKGGIDDEYLIRQLKREFKSKEPKIIKVKGAVDQAGLPRGFKVITTSGLIMELEDAEGNKTLKAGNGETVLQYHVRNIGIAQKARMDAHKLRGDYPAEKHDLSGSFHLTPQFTPEDRELLLKLSNQVVDGILSEHRRTIARD</sequence>
<organism evidence="1">
    <name type="scientific">viral metagenome</name>
    <dbReference type="NCBI Taxonomy" id="1070528"/>
    <lineage>
        <taxon>unclassified sequences</taxon>
        <taxon>metagenomes</taxon>
        <taxon>organismal metagenomes</taxon>
    </lineage>
</organism>
<protein>
    <submittedName>
        <fullName evidence="1">Uncharacterized protein</fullName>
    </submittedName>
</protein>